<feature type="region of interest" description="Disordered" evidence="8">
    <location>
        <begin position="5844"/>
        <end position="5881"/>
    </location>
</feature>
<keyword evidence="9" id="KW-1133">Transmembrane helix</keyword>
<feature type="compositionally biased region" description="Polar residues" evidence="8">
    <location>
        <begin position="650"/>
        <end position="667"/>
    </location>
</feature>
<dbReference type="InterPro" id="IPR003593">
    <property type="entry name" value="AAA+_ATPase"/>
</dbReference>
<feature type="compositionally biased region" description="Polar residues" evidence="8">
    <location>
        <begin position="260"/>
        <end position="272"/>
    </location>
</feature>
<feature type="compositionally biased region" description="Basic and acidic residues" evidence="8">
    <location>
        <begin position="157"/>
        <end position="170"/>
    </location>
</feature>
<feature type="compositionally biased region" description="Polar residues" evidence="8">
    <location>
        <begin position="5867"/>
        <end position="5881"/>
    </location>
</feature>
<feature type="compositionally biased region" description="Polar residues" evidence="8">
    <location>
        <begin position="525"/>
        <end position="543"/>
    </location>
</feature>
<feature type="compositionally biased region" description="Basic and acidic residues" evidence="8">
    <location>
        <begin position="870"/>
        <end position="880"/>
    </location>
</feature>
<dbReference type="GO" id="GO:0005737">
    <property type="term" value="C:cytoplasm"/>
    <property type="evidence" value="ECO:0007669"/>
    <property type="project" value="UniProtKB-SubCell"/>
</dbReference>
<feature type="compositionally biased region" description="Basic and acidic residues" evidence="8">
    <location>
        <begin position="275"/>
        <end position="286"/>
    </location>
</feature>
<feature type="compositionally biased region" description="Polar residues" evidence="8">
    <location>
        <begin position="206"/>
        <end position="215"/>
    </location>
</feature>
<feature type="transmembrane region" description="Helical" evidence="9">
    <location>
        <begin position="5429"/>
        <end position="5453"/>
    </location>
</feature>
<feature type="region of interest" description="Disordered" evidence="8">
    <location>
        <begin position="5382"/>
        <end position="5403"/>
    </location>
</feature>
<dbReference type="GO" id="GO:0002376">
    <property type="term" value="P:immune system process"/>
    <property type="evidence" value="ECO:0007669"/>
    <property type="project" value="UniProtKB-KW"/>
</dbReference>
<sequence>MGQETTIKDENESTSNNEEQSSTDNSVQASSTKVEDTATSGYPIGNDKIIDKSDELTDVHTNTGDNLSVDISDESLETGKREVFLPADDKYESENSTTRVDRNDQKVLFDQENSDQETENVEDRKETMSTQSSFSKSQYTEQQYEVTLNYDTSNLENSRDFNDKERTKEETYIPIDNDKIIVDVPDKGELEQNLTSNLNEEKNFSKDNLSSQSENNRNKSSHIDENQYRDDQKVIVDQENSDQEMENVEDRKDLSEDDTSVNQTLSIQSSLSKSRHNEQQRGDTSKHTMRHTLNYDTSNAEGLTGLDDKERTKEKTDIPIGNEKIIDESDEWIDVQNNVPNIGEGEDEERRNNNNPLVNVKEAENVETLKREKFGHFNAPPAADQYELSSQPENNRNKASRNLYRNDQKVIVDQENSDQEMEIVENRKDLSEFFGGDDNSANQPVSKSGFDGKEHSLSSFLGKLHEPGSSPKSDHDTTKKSVTPVNYDYDVDYDDISEFPNKKNDFSSSSSSHINKEKVEPYEEQTMSETTRNSKNKNNQNLSMHGGMQKKLDDESDSLDENDDYEKGYPPSSSHIKVDSYEELTMSETTRDSQDKNNRNLSMHSGMQKKLDDESDSPDENDDYEEDFSPPSGRANKKDGASYDEEHTSEPTQNKNKQNLSTYSSIQKKLDSTSDENDESYNEEHTTSEPRNLKNNNKNRSTHHDVHKKLDENDDYDEDYPSSSGRVNEEDVESYNDERTTSEPSRNSKNKNNQNRSTRRDMQKKLDENDDYDDGYPPSSGRVNEEDVDSYNDEHTTSESSRNSKNKNNQNRSTRRDMQKKLDENDDYDDGYPPSSGRVNEEDVESYNDEHTTSEPNRNSKNKNNQNRSTHGDMQKKIDNASDSQNESYDDNISDSQKGDFQSSEHSLANKQKEVEESESYRGQRDEDTHYPEYHDSQSLSSDNRDHHSNNNREKGWKKYVSNALKGFINKGSDEIKVTFHVHFPEDIDNVGKPVILGNVKELGYWEKPIVKFRKINCTYWRSEPVTISLSANENCEIHYKYAIYLFKHYGGGEIVFEGYDDRDNRTLNIERNDQFDIFINNHSFQLQYIRDFAFVDYIFNSIRDNNLKDKVMEYQHLLKLHNDDTMRSSSLELIAKRIDDKLSRDKRLFLCLLLGYYTSRRQGSFYEIQNKFPSGLLLNALEDYRHDTLPSNTKDQMYSAIINLVQHNAATMKFDWLVIFAIASEVDPNFSFIDRLKSLKYTNDSLTKFIHGFNMVKPYIDGIEIETYVKIAKWLIRLCNNMDYLFFIWSNILIHNSKLDKIIFKCFTEQIREFVSHDDAADLEYHFSKVPADYRFDVSEVFRSQSLFLLEGLNRNWTEENITAIENLFHDDSLHWTKDDIILSLDLVSQSSALQLLNIFPEILDEWFRKEFSDKEKKIQKISVIWFKNLLTKLDKGTSTSNKRDINIVVSIFSQLERIYPLLGHRKNVWQGLTAIAIERVKMCSESRIFDATKFLFRMKQQEIKTLFLDMVKEMLNKSVQQINEQLTNKIQAICDCKTKILMVPNQMSEEILCHIMNRLQSQFSASNPLEQHLIILRASEFWRFILRATGEVAKLHSNPVVKRVKASINELGGLLREKTVDMQLLQQIFECTNEKLFQHFDAAVSKKKDIGEVIVSRKEIAELRQICNNFETQLDVLFKFYTDFCPDPQVTDVDDYIQDLKQHMPNSNKVMLKEVLSTDYWAFHEKTWDNARRCYKFRQSRSFRNIFEDCIRKDTAATKVEYIAQTLIPAVFEKYNGICKQFKEWEKLKIFDVTLFCKNVTNVNAELGLMEVNKGYKSQKFMQTLEHISRIPHWIERLEELETVLRLFEVARRDDDWLKESIDKLKDDSIKLGQINNFFAGLNEKLHDVNNEGWKLIKELSNADDFISFLKEIAEHDIKNLINGVDDHSDERLIQEDTVSSLIQVKQFLSPFMNNKKANITNFLVSISVVIHDNPTLGEKIALCNSCNMALRNMYKSIENRGEATKEKIKNAVLNGSYTFGRDEKDDKCFVSLKYTSKTSKSEMIMTYNMNEILDLRGRALLIAKPKISEDGVINEKDEEISKNIMDEFVVQVDLAQEIINVLSMLIQLGHFGYRKFKKDLMETDNMIDNMKDYLKFLQGELEDWQKTVDDAQEECYYLTFFPARHILAFYDYFTSEKLDEENEEECKTLIRFVNSKAQLPSRKDIKGISRGSKDYLKVLCEIGNKLEEIFRDIQKQPRRLKAAGQRVASDVVKKGKLFIAACADNTRVPNIIMSLYANHGYYPEPWQLLICTPSTTMEELTIFIKRSYFASEHGYEDHLFCIANLELLDFELQYDLVNQIRWMQDQEDYHLALICCRENGIHHHILDQFSSDVKATNGLNNDSMRGIYRELCQNVIRVSSDLSGQGKTEWIKEDSFKKKKIPCSFLISDDMEFGRLVHQFKECKLRPVESLHINIISANYPGDVNMFLFELLTLGIVSTNVDIVCLPPSETPTPIYIEIASTTEQHLLNSLPMAGYLLTNHISWNIKHLKASQEINSPIQVTCHYLNLFDRNDIDSKEILFRTDKAIKDPLPPERCQNLIEKYFFSKGNKDISSFRFVEIFINVLADQLVRFSSSQFFTVDNLKLMVKETNIRNLILKTLIDVSKDFATRSIKTKAAQLESISAGDADDENARLGTIVQWDDSNHLIVFFNSQTTDTISALYRDRTKVHENVEILLKSQVIGTDRENWRLDDYNLMSADDLFLKLEYLARRSTEKLVLPEYALSCDNLIKMALILLRARANIPVIVCGEAGCGKTSLIAYLAEMVEVQFQALNLHAGIDERAIMMFMDDSLEKAEKGEIWLFFDEINTCNHIGLLADLISHRMLNGKPIHPNIRLFSACNPYRLRTKAQSEAGLTNRVKKFEEQSKLVYQVKPLPDQILDYVWDYGTLKPQDEFKYIQIMVEKELKTLAHPVLAELLFASQEFIRKVEERYSVSLRDVKRAIKLVKFFHNSLHNRPVYKKGHVYPPSVNPPIKTRSFVLALSLCYHSRLYEQDLRKQYRREMGQILHKYEAYVGEDMFAKIIRDEQEDYINRMQCPPNTAHNEALLENVLVMIVCILTRIPLFLIGAPGSSKSLAIRLISSNLRGSDSSDRYFRKLPQVYLIPHQGSSSSTSEGIIKVFDKANKFQETTSKQFPVISVVLLDEVGLAETSPFNPLKVLHSLLEPSYPATGPTVSVIGISNWRLDNSKSSRALLVQRPQFNLEDLIDTAVRLLSERANVSGQISALKPLAKAYSNFEKHGQASSNFHGLRDYYALVKRLSLDEMTPENIQMALARNFGGTDNHVKLCEKYFGNVLKMFNNHKPWTYEQIPIEQLIDSNLKDSDARNLMVIGKSDSIVNLLTYQLRRRDLDPVVILGSQFPDDREDYYYSVLRRIMMCVEAGRPLILTDLEIIYGSLYDLWNQNYIVVGSKDNVKYFTRVALGAYANPMLYVSPNFKCILVMDENKLALADPPLLNRFEKQKMSINDSLDYNQKLLFENLNDWARKISTEINTSSQSRNKFTQKDLFIGFDKNETLQSLIIDITKNNPEADDDEILEKCKECLIATASSDGVVRAEQSALEPDEFDKWKHVYFHKQHHDSLCDYFGNQENSLSDPNGHLLIINTFSNINTDVKLCLQELVSCQVDKLSIFKTEAQLSNRVKHFWSGESNDQLLILQCDVNSVNTGCIKLAKFIIEQFRNEFIAKRDQMPMKHACIILHIHRDQESTFSSFNFMCGWKQITIETLLGSDVPTSGLLDGSLSHIVNSTYPFEKILQQELLWCLSCMKYPSNDKSINHINTLNEKILEYPNFIKCLKVKVLEWIGNQPTSDWQYKVASNKQNLYPYSSFSVALQAHIRTLFRKPIAQILCALERLSATKTFFYINEQARSKGKYEKLLEFWERIYMNEKIVKIEDMQNPKPDGYNMPAGSLLDLKFPFSLYFMNQINSFKRIYEEEITELQKDDDRIDEETNELYDYVIEDHLKEFKNNIPLLKDSPFELEWASELYFNDFVTIIASKDGETKNKKLLTSILKLLIGADKVRKPIFLHAYWWKNGNEVLALLQLAQMSSKIIENIENQGIVTGDLEKHLVKELIKLMLRQICDSAANSHSIDKWQHDVTKVLSLVSKITRAKNLPDLQLLRIVNDLAAAKTIPLDSIREIVQLGLSSDDQEVLSEKFVSTVFDKLDKLEHNEKSIIPRRSFIMKCLALIPIDSNVRLSFYEKLFSKEPFPLMGAIIERIFIKEDEENEDIFFTVITDFEEALIQSPRLNIINKCLENLGTDMATLCCDTIEQTFFMNEELENLGAFIGPALEALYKQGIPSLQTITSIALLKEFVCRFWDSFIKKDNNNPDQMDEYDFDNDFDNNEFLEQINNILTFVHPLIHSLKIYFLRDLCRRDFSMDDIRKFCDAQKHLLPWLGSFNWEDIKENRLSFNPYCYLREYNEVENSIMSFYSVGNKAPFLKFIQNMNQNVTLTAKLSFMGLFFVRLHALRASREWQHSEDQTAKFLIKELVATNLPDLYKTIAINILQNKQPLLKINSSEISNTELLIKSVIAHIVIFHASIEPNSSQLAMYLHKLLECQNSFILSCISDIESIVLNAVAITEKTNTNKLTRYSCKCGYKYLIANCGGAVITSKCPECGNTIGGANHQAAEGNTMLDNKPIAQLDANDQTGYIGEPVNQNLYHSFRYMTPTSYRILHLIVHVLIGASAPQPALVFLQKNDQTATDSENYCMDHIRNDWETLKNLLNCSDANLALMFHSLISLMIEKPLSNQQVTTSAEREKWETEFTNYITPLIKNITETATNYRMKLSEALNKNQKGSLIENEINQTLVMDQRYRSENLPNLWRTIGTISFDGFRAYYMSDTTRNSNFPFLSVFFKYSQQLKLLKHLLPIVKFVQILHSKLGYQLTRQDAGEMSFIKFINRESNDGNNEEVFNNLKTAFDGFKLGWNTVISSVDRYQCHELPDDKPVIGDDSPVVFGLVEQKDSGIFLCAILYYLINIQNKFLQEVIEIPPGTCKSLKFLDEPTFDFESPTSKTKPEIPNGYCLQPMYLDYVRSVNIINFEWDDDILTYSQRNLAIARGEDIVYDLTKIEAELANILVFEKVYIETQPDSQLYLEPFPYHMELFQGYMRILSDIKNLITQEPIPVEKMNDLGFYRNSGLRHASESVLDNASEILSSLEILLCFVKRTAVGDREKPIKDYVSQWMKLSSLSEHEGFAKILNVNLRLKHLVSLYELVEEQVADIKIRYIHEKYKENLSADMEKAIINSVDFEQQTTMKKAIPAEAFALALKRFMLRFLTLENQKEKDPLSVYLQDSTLNFWPSTISEELIDELFPENLFVANTYYAYAFTMNKIEQTRRKQEQASINKPITSPNNNQMGPRPTTIKSVPIKKKNERHKDYCRLKNSHLEPAIMVASLSKVLSLTFSVAFIVIGLAMSYCGFPIPISFFGFSCGSISTMFISAGCSGVLACLFNDDLGWDEWLKEIFKGAFTGLISTLSSEVAGHYVNKIIKLDCLEKIVRTFIGSSSSIVFRNYCDKSKKPLTFKDFRDIFFSSILSYGISIGFEKKYEKIAKSYANLYQKTKSRLDKSEFVDNLSNHLKNWRAKQPKLYIALDFCKNIATNVGIDSVKQVIIKNQKVKINRTSKSYVLTVLMGAFESTTVSFVQSGINYRDSTEKEDKHIYRLAKMDKEGLNIRNEVEQNFIGSLNNNREKVEEHFIKPFGIDPSYVDLDSDNDCDIKDNDSTNDDKAKQNTPNTPNTRDKTINESRSWNEGAKIYSTRDAIETFRSQNERYNYIGIADETGHGADQTPTNPEYVHVYAHSNSNLPVTSSFSTNKDSQNPGRKGKFKSINNRSPDLSLSNQDNQYFVKNPNKHETVNEASSHLTVKPHPIICWDADEQKYVFSDPNGWPAFPHKTKVIGFVGTKKSGRTTAIHSLLFELGYFLTEEQMAKSLLPIGVMMYVLKKHDLILLDCCDIADSSIAEAGNLLSGYLLEFFTYMASCHLVIHTAIPQKEEGDRSMFSEMLTNYIHTKAKLQLLWSNTIQTFGPSMLTVLVRGTKQQCEEMNLDKNNLFSSQSSGDDYDKITFTHGFQDSKAFVWKYIPEEMITKRTLANDEFAFPSAILKRIKDETEPHGLSISVQASMAGITAGESIANRNLEPFYNRIEANWKHLFNEIMTNSVLTQSVSDFINYETIKEADDQTGGLIQEYIESVNKLVKNSATQGSALETNFKAIREDFKKRLDIEMNKSVDKRDPTISIKLNIEIAKCLLESSKTETNLEIKENLISWGLHGLTLIRNCSTPKVLEHAWIKLCIKTYNILEILNTPVIYNVHWHCWNFLSFANSCGFKLELIEWQILERALYCLKSSANKPRFHFHVLNCLLNFLETEPYLPVIINPSIDDMSSQTSSSKTETNLEIKENLISWGLHGLTLIRNCSTPKVLEHAWIKLCIKTYNILEILNTPVIYNVHWHCWNFLSFANSCGFKLELIEWQILERALYCLKSSANKPRFHFHVLNCLLNFLETEPYLPVIINPSIDDMSSQTSSLQLNEEQYYQLKQMTYYGIMEYSKQYIREAAEKRKSTNTEKFLKDITNFVNKQIKISISSAVTSSYNEPFSVLPEHQQFAIVSVALERLNTGIALYVSKYIFDSEGSINVFLPDSPIETLQDYHEKVHNYRWLFLQRIASLQDDECTQNLIENTLSSVLSFLKNLPYDEASKKSHSYAVRFVNTLMFAENIMKKRRQVKKSQVTTSSSRQPMTIADINKKKERIEDEEYGEVRMELLSQRCFKPVLQEFLRGLKSKDQKECLCSDKVRRYTQYINNLLFAPHNSRIQALSLDQMPVYERNMLRIMTFRMMDLCINTLWKHDLENENKEFAESNQISIVYNTRAFLRLLNRIHWMMAKKDKNKDIQGPSIIFGSSTNTTSGQSMIHSLPSSNDTHSSEILADEMIQRIGLINWQNLITLISIPRTLSDHASKVDPDNSLNFREAIFDVRDEALILLWNLSECSGVSLGVSKKVMTTNDFRPANVIGEFSATLSFDENGINRIKFLVNRVINQINTNTTTVKAEITNQELHNCYRIGKIRAIELTKRATISENIEKQMEEQKLKPDVQAMKEARLRRFNNK</sequence>
<keyword evidence="4" id="KW-0863">Zinc-finger</keyword>
<evidence type="ECO:0000256" key="8">
    <source>
        <dbReference type="SAM" id="MobiDB-lite"/>
    </source>
</evidence>
<feature type="compositionally biased region" description="Basic and acidic residues" evidence="8">
    <location>
        <begin position="5754"/>
        <end position="5768"/>
    </location>
</feature>
<feature type="compositionally biased region" description="Basic and acidic residues" evidence="8">
    <location>
        <begin position="702"/>
        <end position="711"/>
    </location>
</feature>
<feature type="compositionally biased region" description="Low complexity" evidence="8">
    <location>
        <begin position="798"/>
        <end position="812"/>
    </location>
</feature>
<comment type="caution">
    <text evidence="11">The sequence shown here is derived from an EMBL/GenBank/DDBJ whole genome shotgun (WGS) entry which is preliminary data.</text>
</comment>
<feature type="compositionally biased region" description="Polar residues" evidence="8">
    <location>
        <begin position="128"/>
        <end position="156"/>
    </location>
</feature>
<feature type="compositionally biased region" description="Basic and acidic residues" evidence="8">
    <location>
        <begin position="814"/>
        <end position="823"/>
    </location>
</feature>
<evidence type="ECO:0000256" key="2">
    <source>
        <dbReference type="ARBA" id="ARBA00022490"/>
    </source>
</evidence>
<feature type="compositionally biased region" description="Polar residues" evidence="8">
    <location>
        <begin position="5844"/>
        <end position="5859"/>
    </location>
</feature>
<feature type="region of interest" description="Disordered" evidence="8">
    <location>
        <begin position="197"/>
        <end position="312"/>
    </location>
</feature>
<accession>A0A2Z6RLF8</accession>
<feature type="compositionally biased region" description="Polar residues" evidence="8">
    <location>
        <begin position="5382"/>
        <end position="5396"/>
    </location>
</feature>
<dbReference type="PANTHER" id="PTHR22605:SF1">
    <property type="entry name" value="RZ-TYPE DOMAIN-CONTAINING PROTEIN"/>
    <property type="match status" value="1"/>
</dbReference>
<protein>
    <recommendedName>
        <fullName evidence="10">RZ-type domain-containing protein</fullName>
    </recommendedName>
</protein>
<keyword evidence="6" id="KW-0391">Immunity</keyword>
<dbReference type="Pfam" id="PF20173">
    <property type="entry name" value="ZnF_RZ-type"/>
    <property type="match status" value="1"/>
</dbReference>
<keyword evidence="5" id="KW-0862">Zinc</keyword>
<evidence type="ECO:0000256" key="1">
    <source>
        <dbReference type="ARBA" id="ARBA00004496"/>
    </source>
</evidence>
<feature type="compositionally biased region" description="Basic and acidic residues" evidence="8">
    <location>
        <begin position="943"/>
        <end position="955"/>
    </location>
</feature>
<dbReference type="CDD" id="cd00009">
    <property type="entry name" value="AAA"/>
    <property type="match status" value="1"/>
</dbReference>
<feature type="compositionally biased region" description="Basic and acidic residues" evidence="8">
    <location>
        <begin position="758"/>
        <end position="767"/>
    </location>
</feature>
<feature type="compositionally biased region" description="Polar residues" evidence="8">
    <location>
        <begin position="27"/>
        <end position="40"/>
    </location>
</feature>
<feature type="compositionally biased region" description="Low complexity" evidence="8">
    <location>
        <begin position="857"/>
        <end position="869"/>
    </location>
</feature>
<dbReference type="InterPro" id="IPR031248">
    <property type="entry name" value="RNF213"/>
</dbReference>
<keyword evidence="9" id="KW-0472">Membrane</keyword>
<feature type="compositionally biased region" description="Basic and acidic residues" evidence="8">
    <location>
        <begin position="636"/>
        <end position="649"/>
    </location>
</feature>
<dbReference type="PANTHER" id="PTHR22605">
    <property type="entry name" value="RZ-TYPE DOMAIN-CONTAINING PROTEIN"/>
    <property type="match status" value="1"/>
</dbReference>
<feature type="compositionally biased region" description="Low complexity" evidence="8">
    <location>
        <begin position="745"/>
        <end position="756"/>
    </location>
</feature>
<keyword evidence="12" id="KW-1185">Reference proteome</keyword>
<keyword evidence="2" id="KW-0963">Cytoplasm</keyword>
<evidence type="ECO:0000256" key="6">
    <source>
        <dbReference type="ARBA" id="ARBA00022859"/>
    </source>
</evidence>
<dbReference type="SUPFAM" id="SSF52540">
    <property type="entry name" value="P-loop containing nucleoside triphosphate hydrolases"/>
    <property type="match status" value="2"/>
</dbReference>
<feature type="domain" description="RZ-type" evidence="10">
    <location>
        <begin position="4610"/>
        <end position="4691"/>
    </location>
</feature>
<reference evidence="11 12" key="1">
    <citation type="submission" date="2017-11" db="EMBL/GenBank/DDBJ databases">
        <title>The genome of Rhizophagus clarus HR1 reveals common genetic basis of auxotrophy among arbuscular mycorrhizal fungi.</title>
        <authorList>
            <person name="Kobayashi Y."/>
        </authorList>
    </citation>
    <scope>NUCLEOTIDE SEQUENCE [LARGE SCALE GENOMIC DNA]</scope>
    <source>
        <strain evidence="11 12">HR1</strain>
    </source>
</reference>
<evidence type="ECO:0000313" key="12">
    <source>
        <dbReference type="Proteomes" id="UP000247702"/>
    </source>
</evidence>
<dbReference type="SMART" id="SM00382">
    <property type="entry name" value="AAA"/>
    <property type="match status" value="2"/>
</dbReference>
<feature type="compositionally biased region" description="Basic and acidic residues" evidence="8">
    <location>
        <begin position="911"/>
        <end position="936"/>
    </location>
</feature>
<dbReference type="Gene3D" id="3.40.50.300">
    <property type="entry name" value="P-loop containing nucleotide triphosphate hydrolases"/>
    <property type="match status" value="2"/>
</dbReference>
<proteinExistence type="predicted"/>
<dbReference type="Proteomes" id="UP000247702">
    <property type="component" value="Unassembled WGS sequence"/>
</dbReference>
<dbReference type="InterPro" id="IPR046439">
    <property type="entry name" value="ZF_RZ_dom"/>
</dbReference>
<evidence type="ECO:0000256" key="7">
    <source>
        <dbReference type="SAM" id="Coils"/>
    </source>
</evidence>
<feature type="compositionally biased region" description="Basic and acidic residues" evidence="8">
    <location>
        <begin position="221"/>
        <end position="236"/>
    </location>
</feature>
<feature type="region of interest" description="Disordered" evidence="8">
    <location>
        <begin position="1"/>
        <end position="170"/>
    </location>
</feature>
<feature type="transmembrane region" description="Helical" evidence="9">
    <location>
        <begin position="5465"/>
        <end position="5487"/>
    </location>
</feature>
<feature type="compositionally biased region" description="Acidic residues" evidence="8">
    <location>
        <begin position="554"/>
        <end position="564"/>
    </location>
</feature>
<dbReference type="STRING" id="94130.A0A2Z6RLF8"/>
<feature type="region of interest" description="Disordered" evidence="8">
    <location>
        <begin position="432"/>
        <end position="483"/>
    </location>
</feature>
<dbReference type="PROSITE" id="PS51981">
    <property type="entry name" value="ZF_RZ"/>
    <property type="match status" value="1"/>
</dbReference>
<feature type="compositionally biased region" description="Basic and acidic residues" evidence="8">
    <location>
        <begin position="77"/>
        <end position="109"/>
    </location>
</feature>
<dbReference type="GO" id="GO:0004842">
    <property type="term" value="F:ubiquitin-protein transferase activity"/>
    <property type="evidence" value="ECO:0007669"/>
    <property type="project" value="InterPro"/>
</dbReference>
<dbReference type="GO" id="GO:0008270">
    <property type="term" value="F:zinc ion binding"/>
    <property type="evidence" value="ECO:0007669"/>
    <property type="project" value="UniProtKB-KW"/>
</dbReference>
<feature type="compositionally biased region" description="Polar residues" evidence="8">
    <location>
        <begin position="894"/>
        <end position="910"/>
    </location>
</feature>
<gene>
    <name evidence="11" type="ORF">RclHR1_02120008</name>
</gene>
<dbReference type="InterPro" id="IPR027417">
    <property type="entry name" value="P-loop_NTPase"/>
</dbReference>
<feature type="compositionally biased region" description="Basic and acidic residues" evidence="8">
    <location>
        <begin position="1"/>
        <end position="11"/>
    </location>
</feature>
<evidence type="ECO:0000256" key="4">
    <source>
        <dbReference type="ARBA" id="ARBA00022771"/>
    </source>
</evidence>
<evidence type="ECO:0000313" key="11">
    <source>
        <dbReference type="EMBL" id="GBB93156.1"/>
    </source>
</evidence>
<evidence type="ECO:0000256" key="3">
    <source>
        <dbReference type="ARBA" id="ARBA00022723"/>
    </source>
</evidence>
<feature type="region of interest" description="Disordered" evidence="8">
    <location>
        <begin position="377"/>
        <end position="419"/>
    </location>
</feature>
<evidence type="ECO:0000259" key="10">
    <source>
        <dbReference type="PROSITE" id="PS51981"/>
    </source>
</evidence>
<feature type="compositionally biased region" description="Basic and acidic residues" evidence="8">
    <location>
        <begin position="682"/>
        <end position="692"/>
    </location>
</feature>
<comment type="subcellular location">
    <subcellularLocation>
        <location evidence="1">Cytoplasm</location>
    </subcellularLocation>
</comment>
<feature type="compositionally biased region" description="Acidic residues" evidence="8">
    <location>
        <begin position="613"/>
        <end position="628"/>
    </location>
</feature>
<feature type="compositionally biased region" description="Basic and acidic residues" evidence="8">
    <location>
        <begin position="589"/>
        <end position="598"/>
    </location>
</feature>
<evidence type="ECO:0000256" key="9">
    <source>
        <dbReference type="SAM" id="Phobius"/>
    </source>
</evidence>
<feature type="region of interest" description="Disordered" evidence="8">
    <location>
        <begin position="499"/>
        <end position="955"/>
    </location>
</feature>
<keyword evidence="3" id="KW-0479">Metal-binding</keyword>
<feature type="compositionally biased region" description="Basic and acidic residues" evidence="8">
    <location>
        <begin position="48"/>
        <end position="58"/>
    </location>
</feature>
<keyword evidence="9" id="KW-0812">Transmembrane</keyword>
<dbReference type="GO" id="GO:0016887">
    <property type="term" value="F:ATP hydrolysis activity"/>
    <property type="evidence" value="ECO:0007669"/>
    <property type="project" value="InterPro"/>
</dbReference>
<organism evidence="11 12">
    <name type="scientific">Rhizophagus clarus</name>
    <dbReference type="NCBI Taxonomy" id="94130"/>
    <lineage>
        <taxon>Eukaryota</taxon>
        <taxon>Fungi</taxon>
        <taxon>Fungi incertae sedis</taxon>
        <taxon>Mucoromycota</taxon>
        <taxon>Glomeromycotina</taxon>
        <taxon>Glomeromycetes</taxon>
        <taxon>Glomerales</taxon>
        <taxon>Glomeraceae</taxon>
        <taxon>Rhizophagus</taxon>
    </lineage>
</organism>
<keyword evidence="7" id="KW-0175">Coiled coil</keyword>
<dbReference type="EMBL" id="BEXD01001247">
    <property type="protein sequence ID" value="GBB93156.1"/>
    <property type="molecule type" value="Genomic_DNA"/>
</dbReference>
<evidence type="ECO:0000256" key="5">
    <source>
        <dbReference type="ARBA" id="ARBA00022833"/>
    </source>
</evidence>
<name>A0A2Z6RLF8_9GLOM</name>
<feature type="region of interest" description="Disordered" evidence="8">
    <location>
        <begin position="5750"/>
        <end position="5785"/>
    </location>
</feature>
<feature type="compositionally biased region" description="Low complexity" evidence="8">
    <location>
        <begin position="13"/>
        <end position="26"/>
    </location>
</feature>
<feature type="coiled-coil region" evidence="7">
    <location>
        <begin position="2130"/>
        <end position="2157"/>
    </location>
</feature>